<dbReference type="InterPro" id="IPR053150">
    <property type="entry name" value="Teicoplanin_resist-assoc"/>
</dbReference>
<feature type="transmembrane region" description="Helical" evidence="1">
    <location>
        <begin position="97"/>
        <end position="116"/>
    </location>
</feature>
<reference evidence="3" key="1">
    <citation type="journal article" date="2019" name="Microbiol. Resour. Announc.">
        <title>Draft Genomic Sequences of Streptomyces misionensis and Streptomyces albidoflavus, bacteria applied for phytopathogen biocontrol.</title>
        <authorList>
            <person name="Pylro V."/>
            <person name="Dias A."/>
            <person name="Andreote F."/>
            <person name="Varani A."/>
            <person name="Andreote C."/>
            <person name="Bernardo E."/>
            <person name="Martins T."/>
        </authorList>
    </citation>
    <scope>NUCLEOTIDE SEQUENCE [LARGE SCALE GENOMIC DNA]</scope>
    <source>
        <strain evidence="3">66</strain>
    </source>
</reference>
<gene>
    <name evidence="3" type="ORF">FRZ03_28190</name>
</gene>
<dbReference type="InterPro" id="IPR006976">
    <property type="entry name" value="VanZ-like"/>
</dbReference>
<evidence type="ECO:0000256" key="1">
    <source>
        <dbReference type="SAM" id="Phobius"/>
    </source>
</evidence>
<keyword evidence="1" id="KW-1133">Transmembrane helix</keyword>
<feature type="transmembrane region" description="Helical" evidence="1">
    <location>
        <begin position="41"/>
        <end position="59"/>
    </location>
</feature>
<evidence type="ECO:0000313" key="4">
    <source>
        <dbReference type="Proteomes" id="UP000320481"/>
    </source>
</evidence>
<evidence type="ECO:0000259" key="2">
    <source>
        <dbReference type="Pfam" id="PF04892"/>
    </source>
</evidence>
<feature type="transmembrane region" description="Helical" evidence="1">
    <location>
        <begin position="6"/>
        <end position="29"/>
    </location>
</feature>
<keyword evidence="1" id="KW-0812">Transmembrane</keyword>
<keyword evidence="1" id="KW-0472">Membrane</keyword>
<dbReference type="PANTHER" id="PTHR36834">
    <property type="entry name" value="MEMBRANE PROTEIN-RELATED"/>
    <property type="match status" value="1"/>
</dbReference>
<protein>
    <submittedName>
        <fullName evidence="3">VanZ family protein</fullName>
    </submittedName>
</protein>
<dbReference type="PANTHER" id="PTHR36834:SF1">
    <property type="entry name" value="INTEGRAL MEMBRANE PROTEIN"/>
    <property type="match status" value="1"/>
</dbReference>
<dbReference type="AlphaFoldDB" id="A0A5C6J200"/>
<feature type="transmembrane region" description="Helical" evidence="1">
    <location>
        <begin position="155"/>
        <end position="171"/>
    </location>
</feature>
<dbReference type="EMBL" id="VOGW01000170">
    <property type="protein sequence ID" value="TWV34743.1"/>
    <property type="molecule type" value="Genomic_DNA"/>
</dbReference>
<dbReference type="Proteomes" id="UP000320481">
    <property type="component" value="Unassembled WGS sequence"/>
</dbReference>
<feature type="transmembrane region" description="Helical" evidence="1">
    <location>
        <begin position="123"/>
        <end position="143"/>
    </location>
</feature>
<evidence type="ECO:0000313" key="3">
    <source>
        <dbReference type="EMBL" id="TWV34743.1"/>
    </source>
</evidence>
<accession>A0A5C6J200</accession>
<comment type="caution">
    <text evidence="3">The sequence shown here is derived from an EMBL/GenBank/DDBJ whole genome shotgun (WGS) entry which is preliminary data.</text>
</comment>
<dbReference type="Pfam" id="PF04892">
    <property type="entry name" value="VanZ"/>
    <property type="match status" value="1"/>
</dbReference>
<proteinExistence type="predicted"/>
<organism evidence="3 4">
    <name type="scientific">Streptomyces misionensis</name>
    <dbReference type="NCBI Taxonomy" id="67331"/>
    <lineage>
        <taxon>Bacteria</taxon>
        <taxon>Bacillati</taxon>
        <taxon>Actinomycetota</taxon>
        <taxon>Actinomycetes</taxon>
        <taxon>Kitasatosporales</taxon>
        <taxon>Streptomycetaceae</taxon>
        <taxon>Streptomyces</taxon>
    </lineage>
</organism>
<keyword evidence="4" id="KW-1185">Reference proteome</keyword>
<dbReference type="RefSeq" id="WP_146467925.1">
    <property type="nucleotide sequence ID" value="NZ_VOGW01000170.1"/>
</dbReference>
<name>A0A5C6J200_9ACTN</name>
<sequence length="192" mass="20782">MWEVILYLNPVTVSAFVLFCAVIPWVGAALASRTQEVIPKLARVLLVLCLAIIYFATLMPTQPLDSGGPRYISWVPGEGLWDNDLSSMGAMEHEMSLRLQLANAMMFVPLGILLLFVTRQPRLGRTIAICLALSVSIEAAQYVMNAGRTADVDDALFNTLGGIIGGVLAFVPRRVLAERSVEPGVLPLADQG</sequence>
<feature type="domain" description="VanZ-like" evidence="2">
    <location>
        <begin position="46"/>
        <end position="170"/>
    </location>
</feature>